<dbReference type="Proteomes" id="UP000196649">
    <property type="component" value="Unassembled WGS sequence"/>
</dbReference>
<comment type="function">
    <text evidence="2">Antitoxin component of a type II toxin-antitoxin (TA) system.</text>
</comment>
<comment type="caution">
    <text evidence="3">The sequence shown here is derived from an EMBL/GenBank/DDBJ whole genome shotgun (WGS) entry which is preliminary data.</text>
</comment>
<evidence type="ECO:0000256" key="2">
    <source>
        <dbReference type="RuleBase" id="RU362080"/>
    </source>
</evidence>
<sequence>MKKILSAEQAKKDFYKIMESVNNNSTVIEINGGKEENSAVLISAKYYHAIQETLYLINDGTWDKIREIEKDDSEFIDITDGIDWDEI</sequence>
<reference evidence="3 4" key="1">
    <citation type="submission" date="2017-03" db="EMBL/GenBank/DDBJ databases">
        <title>Genome sequence of Lactobacillus kimchii KACC 12383.</title>
        <authorList>
            <person name="Chun J."/>
        </authorList>
    </citation>
    <scope>NUCLEOTIDE SEQUENCE [LARGE SCALE GENOMIC DNA]</scope>
    <source>
        <strain evidence="3 4">KACC 12383</strain>
    </source>
</reference>
<dbReference type="InterPro" id="IPR036165">
    <property type="entry name" value="YefM-like_sf"/>
</dbReference>
<evidence type="ECO:0000313" key="4">
    <source>
        <dbReference type="Proteomes" id="UP000196649"/>
    </source>
</evidence>
<proteinExistence type="inferred from homology"/>
<name>A0A210P7X1_9LACO</name>
<accession>A0A210P7X1</accession>
<organism evidence="3 4">
    <name type="scientific">Companilactobacillus kimchii</name>
    <dbReference type="NCBI Taxonomy" id="2801452"/>
    <lineage>
        <taxon>Bacteria</taxon>
        <taxon>Bacillati</taxon>
        <taxon>Bacillota</taxon>
        <taxon>Bacilli</taxon>
        <taxon>Lactobacillales</taxon>
        <taxon>Lactobacillaceae</taxon>
        <taxon>Companilactobacillus</taxon>
    </lineage>
</organism>
<dbReference type="Gene3D" id="3.40.1620.10">
    <property type="entry name" value="YefM-like domain"/>
    <property type="match status" value="1"/>
</dbReference>
<comment type="similarity">
    <text evidence="1 2">Belongs to the phD/YefM antitoxin family.</text>
</comment>
<dbReference type="RefSeq" id="WP_054642814.1">
    <property type="nucleotide sequence ID" value="NZ_LNUB01000047.1"/>
</dbReference>
<dbReference type="InterPro" id="IPR006442">
    <property type="entry name" value="Antitoxin_Phd/YefM"/>
</dbReference>
<dbReference type="SUPFAM" id="SSF143120">
    <property type="entry name" value="YefM-like"/>
    <property type="match status" value="1"/>
</dbReference>
<dbReference type="EMBL" id="MXAL01000008">
    <property type="protein sequence ID" value="OWF32585.1"/>
    <property type="molecule type" value="Genomic_DNA"/>
</dbReference>
<protein>
    <recommendedName>
        <fullName evidence="2">Antitoxin</fullName>
    </recommendedName>
</protein>
<evidence type="ECO:0000313" key="3">
    <source>
        <dbReference type="EMBL" id="OWF32585.1"/>
    </source>
</evidence>
<evidence type="ECO:0000256" key="1">
    <source>
        <dbReference type="ARBA" id="ARBA00009981"/>
    </source>
</evidence>
<dbReference type="AlphaFoldDB" id="A0A210P7X1"/>
<gene>
    <name evidence="3" type="ORF">LKACC12383_01808</name>
</gene>
<dbReference type="Pfam" id="PF02604">
    <property type="entry name" value="PhdYeFM_antitox"/>
    <property type="match status" value="1"/>
</dbReference>